<evidence type="ECO:0000313" key="1">
    <source>
        <dbReference type="EMBL" id="MBC6491544.1"/>
    </source>
</evidence>
<comment type="caution">
    <text evidence="1">The sequence shown here is derived from an EMBL/GenBank/DDBJ whole genome shotgun (WGS) entry which is preliminary data.</text>
</comment>
<dbReference type="Proteomes" id="UP000765802">
    <property type="component" value="Unassembled WGS sequence"/>
</dbReference>
<organism evidence="1 2">
    <name type="scientific">Flavihumibacter stibioxidans</name>
    <dbReference type="NCBI Taxonomy" id="1834163"/>
    <lineage>
        <taxon>Bacteria</taxon>
        <taxon>Pseudomonadati</taxon>
        <taxon>Bacteroidota</taxon>
        <taxon>Chitinophagia</taxon>
        <taxon>Chitinophagales</taxon>
        <taxon>Chitinophagaceae</taxon>
        <taxon>Flavihumibacter</taxon>
    </lineage>
</organism>
<protein>
    <submittedName>
        <fullName evidence="1">Uncharacterized protein</fullName>
    </submittedName>
</protein>
<name>A0ABR7MAL1_9BACT</name>
<gene>
    <name evidence="1" type="ORF">BC349_10905</name>
</gene>
<keyword evidence="2" id="KW-1185">Reference proteome</keyword>
<dbReference type="RefSeq" id="WP_187256823.1">
    <property type="nucleotide sequence ID" value="NZ_JBHULF010000014.1"/>
</dbReference>
<evidence type="ECO:0000313" key="2">
    <source>
        <dbReference type="Proteomes" id="UP000765802"/>
    </source>
</evidence>
<proteinExistence type="predicted"/>
<reference evidence="1 2" key="1">
    <citation type="submission" date="2016-07" db="EMBL/GenBank/DDBJ databases">
        <title>Genome analysis of Flavihumibacter stibioxidans YS-17.</title>
        <authorList>
            <person name="Shi K."/>
            <person name="Han Y."/>
            <person name="Wang G."/>
        </authorList>
    </citation>
    <scope>NUCLEOTIDE SEQUENCE [LARGE SCALE GENOMIC DNA]</scope>
    <source>
        <strain evidence="1 2">YS-17</strain>
    </source>
</reference>
<dbReference type="EMBL" id="MBUA01000012">
    <property type="protein sequence ID" value="MBC6491544.1"/>
    <property type="molecule type" value="Genomic_DNA"/>
</dbReference>
<sequence>MAYKSKISVGNQKNVDELFRSLAEIELLKSTTIKVVDDDTEFYKIFYQDKEGGKCPFSLWIEKGGGEHIFLNIGVPEKEATVYHYADITSEIVVQDVIEFILLFSRSAVVETNIFCNGKLKRINYAVSGEGKMVEFSFLNASYFICLKKKVVEVKYSRWLTG</sequence>
<accession>A0ABR7MAL1</accession>